<keyword evidence="4" id="KW-0539">Nucleus</keyword>
<dbReference type="Pfam" id="PF00538">
    <property type="entry name" value="Linker_histone"/>
    <property type="match status" value="1"/>
</dbReference>
<dbReference type="InterPro" id="IPR036388">
    <property type="entry name" value="WH-like_DNA-bd_sf"/>
</dbReference>
<dbReference type="GO" id="GO:0006334">
    <property type="term" value="P:nucleosome assembly"/>
    <property type="evidence" value="ECO:0007669"/>
    <property type="project" value="InterPro"/>
</dbReference>
<dbReference type="PRINTS" id="PR00929">
    <property type="entry name" value="ATHOOK"/>
</dbReference>
<dbReference type="PANTHER" id="PTHR11467:SF103">
    <property type="entry name" value="HMG-Y-RELATED PROTEIN A"/>
    <property type="match status" value="1"/>
</dbReference>
<dbReference type="SMART" id="SM00384">
    <property type="entry name" value="AT_hook"/>
    <property type="match status" value="3"/>
</dbReference>
<dbReference type="AlphaFoldDB" id="A0A8T3BR31"/>
<dbReference type="EMBL" id="JAGYWB010000007">
    <property type="protein sequence ID" value="KAI0516296.1"/>
    <property type="molecule type" value="Genomic_DNA"/>
</dbReference>
<feature type="compositionally biased region" description="Polar residues" evidence="5">
    <location>
        <begin position="166"/>
        <end position="175"/>
    </location>
</feature>
<dbReference type="Proteomes" id="UP000829196">
    <property type="component" value="Unassembled WGS sequence"/>
</dbReference>
<accession>A0A8T3BR31</accession>
<feature type="region of interest" description="Disordered" evidence="5">
    <location>
        <begin position="75"/>
        <end position="175"/>
    </location>
</feature>
<dbReference type="SMR" id="A0A8T3BR31"/>
<dbReference type="InterPro" id="IPR005818">
    <property type="entry name" value="Histone_H1/H5_H15"/>
</dbReference>
<organism evidence="7 8">
    <name type="scientific">Dendrobium nobile</name>
    <name type="common">Orchid</name>
    <dbReference type="NCBI Taxonomy" id="94219"/>
    <lineage>
        <taxon>Eukaryota</taxon>
        <taxon>Viridiplantae</taxon>
        <taxon>Streptophyta</taxon>
        <taxon>Embryophyta</taxon>
        <taxon>Tracheophyta</taxon>
        <taxon>Spermatophyta</taxon>
        <taxon>Magnoliopsida</taxon>
        <taxon>Liliopsida</taxon>
        <taxon>Asparagales</taxon>
        <taxon>Orchidaceae</taxon>
        <taxon>Epidendroideae</taxon>
        <taxon>Malaxideae</taxon>
        <taxon>Dendrobiinae</taxon>
        <taxon>Dendrobium</taxon>
    </lineage>
</organism>
<dbReference type="SMART" id="SM00526">
    <property type="entry name" value="H15"/>
    <property type="match status" value="1"/>
</dbReference>
<reference evidence="7" key="1">
    <citation type="journal article" date="2022" name="Front. Genet.">
        <title>Chromosome-Scale Assembly of the Dendrobium nobile Genome Provides Insights Into the Molecular Mechanism of the Biosynthesis of the Medicinal Active Ingredient of Dendrobium.</title>
        <authorList>
            <person name="Xu Q."/>
            <person name="Niu S.-C."/>
            <person name="Li K.-L."/>
            <person name="Zheng P.-J."/>
            <person name="Zhang X.-J."/>
            <person name="Jia Y."/>
            <person name="Liu Y."/>
            <person name="Niu Y.-X."/>
            <person name="Yu L.-H."/>
            <person name="Chen D.-F."/>
            <person name="Zhang G.-Q."/>
        </authorList>
    </citation>
    <scope>NUCLEOTIDE SEQUENCE</scope>
    <source>
        <tissue evidence="7">Leaf</tissue>
    </source>
</reference>
<dbReference type="InterPro" id="IPR017956">
    <property type="entry name" value="AT_hook_DNA-bd_motif"/>
</dbReference>
<dbReference type="PROSITE" id="PS51504">
    <property type="entry name" value="H15"/>
    <property type="match status" value="1"/>
</dbReference>
<name>A0A8T3BR31_DENNO</name>
<evidence type="ECO:0000256" key="1">
    <source>
        <dbReference type="ARBA" id="ARBA00004123"/>
    </source>
</evidence>
<dbReference type="PANTHER" id="PTHR11467">
    <property type="entry name" value="HISTONE H1"/>
    <property type="match status" value="1"/>
</dbReference>
<evidence type="ECO:0000256" key="3">
    <source>
        <dbReference type="ARBA" id="ARBA00023125"/>
    </source>
</evidence>
<evidence type="ECO:0000256" key="4">
    <source>
        <dbReference type="ARBA" id="ARBA00023242"/>
    </source>
</evidence>
<dbReference type="FunFam" id="1.10.10.10:FF:000493">
    <property type="entry name" value="HMG-Y-related protein A"/>
    <property type="match status" value="1"/>
</dbReference>
<comment type="caution">
    <text evidence="7">The sequence shown here is derived from an EMBL/GenBank/DDBJ whole genome shotgun (WGS) entry which is preliminary data.</text>
</comment>
<dbReference type="GO" id="GO:0003690">
    <property type="term" value="F:double-stranded DNA binding"/>
    <property type="evidence" value="ECO:0007669"/>
    <property type="project" value="TreeGrafter"/>
</dbReference>
<dbReference type="OrthoDB" id="1110759at2759"/>
<dbReference type="GO" id="GO:0045910">
    <property type="term" value="P:negative regulation of DNA recombination"/>
    <property type="evidence" value="ECO:0007669"/>
    <property type="project" value="TreeGrafter"/>
</dbReference>
<evidence type="ECO:0000313" key="8">
    <source>
        <dbReference type="Proteomes" id="UP000829196"/>
    </source>
</evidence>
<dbReference type="GO" id="GO:0005730">
    <property type="term" value="C:nucleolus"/>
    <property type="evidence" value="ECO:0007669"/>
    <property type="project" value="TreeGrafter"/>
</dbReference>
<feature type="domain" description="H15" evidence="6">
    <location>
        <begin position="12"/>
        <end position="82"/>
    </location>
</feature>
<evidence type="ECO:0000256" key="2">
    <source>
        <dbReference type="ARBA" id="ARBA00004286"/>
    </source>
</evidence>
<keyword evidence="3" id="KW-0238">DNA-binding</keyword>
<dbReference type="SUPFAM" id="SSF46785">
    <property type="entry name" value="Winged helix' DNA-binding domain"/>
    <property type="match status" value="1"/>
</dbReference>
<dbReference type="CDD" id="cd00073">
    <property type="entry name" value="H15"/>
    <property type="match status" value="1"/>
</dbReference>
<evidence type="ECO:0000259" key="6">
    <source>
        <dbReference type="PROSITE" id="PS51504"/>
    </source>
</evidence>
<proteinExistence type="predicted"/>
<keyword evidence="8" id="KW-1185">Reference proteome</keyword>
<protein>
    <recommendedName>
        <fullName evidence="6">H15 domain-containing protein</fullName>
    </recommendedName>
</protein>
<evidence type="ECO:0000256" key="5">
    <source>
        <dbReference type="SAM" id="MobiDB-lite"/>
    </source>
</evidence>
<comment type="subcellular location">
    <subcellularLocation>
        <location evidence="2">Chromosome</location>
    </subcellularLocation>
    <subcellularLocation>
        <location evidence="1">Nucleus</location>
    </subcellularLocation>
</comment>
<dbReference type="GO" id="GO:0030261">
    <property type="term" value="P:chromosome condensation"/>
    <property type="evidence" value="ECO:0007669"/>
    <property type="project" value="TreeGrafter"/>
</dbReference>
<sequence length="175" mass="18818">MATAQEESKAPSHPAYYEMILDAITELGEKDGSSKPAISKQIEDTYGDRLPEDHSAVLSESLAKLKESGKLLFVKNNYLKPDTDAQPRRGRGRPPKPKPDVPEGPELQSTKQRSLPAKENIPVSASSGKKRGRPPKGLNTNGDSAPEIAGINPTGPKRGRGRPPKLSSSTEVSVE</sequence>
<gene>
    <name evidence="7" type="ORF">KFK09_008968</name>
</gene>
<dbReference type="Gene3D" id="1.10.10.10">
    <property type="entry name" value="Winged helix-like DNA-binding domain superfamily/Winged helix DNA-binding domain"/>
    <property type="match status" value="1"/>
</dbReference>
<dbReference type="GO" id="GO:0000786">
    <property type="term" value="C:nucleosome"/>
    <property type="evidence" value="ECO:0007669"/>
    <property type="project" value="InterPro"/>
</dbReference>
<dbReference type="GO" id="GO:0031492">
    <property type="term" value="F:nucleosomal DNA binding"/>
    <property type="evidence" value="ECO:0007669"/>
    <property type="project" value="TreeGrafter"/>
</dbReference>
<dbReference type="InterPro" id="IPR036390">
    <property type="entry name" value="WH_DNA-bd_sf"/>
</dbReference>
<evidence type="ECO:0000313" key="7">
    <source>
        <dbReference type="EMBL" id="KAI0516296.1"/>
    </source>
</evidence>